<dbReference type="GO" id="GO:0022857">
    <property type="term" value="F:transmembrane transporter activity"/>
    <property type="evidence" value="ECO:0007669"/>
    <property type="project" value="InterPro"/>
</dbReference>
<accession>A0A1W2EAJ6</accession>
<gene>
    <name evidence="8" type="ORF">SAMN06297251_12330</name>
</gene>
<keyword evidence="9" id="KW-1185">Reference proteome</keyword>
<sequence length="721" mass="77998">MGAEAASQGRGHRWPDWTLRLRPIIGWVDIEQARYALNVSIAAILALAIAFFFDLQNTYWALLTIPLIVRQQSGTMVWRSAARLAGTLLGALVAMVLVGAFAQSASAMIAALALWIFGTGYLARLESGTDAYAYGVGGLTAMVIALDTGPNIDAAYGYALARTTETVIAIVCGFVVLLVVFPRSVEASAMETIADGRERVLKLARGALHPSRSASPQDRKAAIASLLAIHTQLRAQSFERSRKRWRLPRMTAVAHALTQVGVAAEACRFAIDHLPASDRKGQVEDERLRLAEILDGFPERREDAERTLADAKTIERFIEGVEPRRIVERAHRENSGSFSSLEVAALFRLRIFASALRDLLKREAALLDPSLPADEARPMSQRYRDHLAALQYGVRPMLTFVLAAGIWIASGWQTGYVYALITGALTLLLPTIVPRKVRVKAGLNIGLGYAAGAILSLALMAMLPFLDGFWGLALLLGSAIFVIYYVVGAQPTLPIAIGATLMLAIGLQPSNDQSYSVIRLINTVATLALMPPTFIAAVAILFPENQAWLCRHLRRGTDKLLDGATRPKAMDQQAFFEQAVDIIGDYGNDLDTSGAKAEHLLDRAEATLLAGLEAYELRRLAADPDLPQEIAAFCPRLLSAIREAAGLSKGTQEKPEECFVALRGAIERAGTGASDGPDEARRLALLRFGAVGELLAVIVETGRLARSPAREPNVDKPAGRT</sequence>
<comment type="subcellular location">
    <subcellularLocation>
        <location evidence="1">Cell membrane</location>
        <topology evidence="1">Multi-pass membrane protein</topology>
    </subcellularLocation>
</comment>
<evidence type="ECO:0000256" key="3">
    <source>
        <dbReference type="ARBA" id="ARBA00022475"/>
    </source>
</evidence>
<feature type="transmembrane region" description="Helical" evidence="7">
    <location>
        <begin position="520"/>
        <end position="542"/>
    </location>
</feature>
<feature type="transmembrane region" description="Helical" evidence="7">
    <location>
        <begin position="492"/>
        <end position="508"/>
    </location>
</feature>
<keyword evidence="5 7" id="KW-1133">Transmembrane helix</keyword>
<protein>
    <submittedName>
        <fullName evidence="8">Uncharacterized membrane protein YccC</fullName>
    </submittedName>
</protein>
<evidence type="ECO:0000256" key="6">
    <source>
        <dbReference type="ARBA" id="ARBA00023136"/>
    </source>
</evidence>
<dbReference type="Proteomes" id="UP000192656">
    <property type="component" value="Unassembled WGS sequence"/>
</dbReference>
<organism evidence="8 9">
    <name type="scientific">Fulvimarina manganoxydans</name>
    <dbReference type="NCBI Taxonomy" id="937218"/>
    <lineage>
        <taxon>Bacteria</taxon>
        <taxon>Pseudomonadati</taxon>
        <taxon>Pseudomonadota</taxon>
        <taxon>Alphaproteobacteria</taxon>
        <taxon>Hyphomicrobiales</taxon>
        <taxon>Aurantimonadaceae</taxon>
        <taxon>Fulvimarina</taxon>
    </lineage>
</organism>
<feature type="transmembrane region" description="Helical" evidence="7">
    <location>
        <begin position="387"/>
        <end position="409"/>
    </location>
</feature>
<dbReference type="Pfam" id="PF04632">
    <property type="entry name" value="FUSC"/>
    <property type="match status" value="1"/>
</dbReference>
<dbReference type="STRING" id="937218.SAMN06297251_12330"/>
<dbReference type="GO" id="GO:0005886">
    <property type="term" value="C:plasma membrane"/>
    <property type="evidence" value="ECO:0007669"/>
    <property type="project" value="UniProtKB-SubCell"/>
</dbReference>
<keyword evidence="6 7" id="KW-0472">Membrane</keyword>
<feature type="transmembrane region" description="Helical" evidence="7">
    <location>
        <begin position="107"/>
        <end position="124"/>
    </location>
</feature>
<dbReference type="OrthoDB" id="9807111at2"/>
<reference evidence="8 9" key="1">
    <citation type="submission" date="2017-04" db="EMBL/GenBank/DDBJ databases">
        <authorList>
            <person name="Afonso C.L."/>
            <person name="Miller P.J."/>
            <person name="Scott M.A."/>
            <person name="Spackman E."/>
            <person name="Goraichik I."/>
            <person name="Dimitrov K.M."/>
            <person name="Suarez D.L."/>
            <person name="Swayne D.E."/>
        </authorList>
    </citation>
    <scope>NUCLEOTIDE SEQUENCE [LARGE SCALE GENOMIC DNA]</scope>
    <source>
        <strain evidence="8 9">CGMCC 1.10972</strain>
    </source>
</reference>
<dbReference type="PANTHER" id="PTHR30509">
    <property type="entry name" value="P-HYDROXYBENZOIC ACID EFFLUX PUMP SUBUNIT-RELATED"/>
    <property type="match status" value="1"/>
</dbReference>
<evidence type="ECO:0000256" key="4">
    <source>
        <dbReference type="ARBA" id="ARBA00022692"/>
    </source>
</evidence>
<dbReference type="AlphaFoldDB" id="A0A1W2EAJ6"/>
<evidence type="ECO:0000256" key="7">
    <source>
        <dbReference type="SAM" id="Phobius"/>
    </source>
</evidence>
<evidence type="ECO:0000313" key="9">
    <source>
        <dbReference type="Proteomes" id="UP000192656"/>
    </source>
</evidence>
<dbReference type="PANTHER" id="PTHR30509:SF9">
    <property type="entry name" value="MULTIDRUG RESISTANCE PROTEIN MDTO"/>
    <property type="match status" value="1"/>
</dbReference>
<feature type="transmembrane region" description="Helical" evidence="7">
    <location>
        <begin position="81"/>
        <end position="101"/>
    </location>
</feature>
<dbReference type="InterPro" id="IPR006726">
    <property type="entry name" value="PHBA_efflux_AaeB/fusaric-R"/>
</dbReference>
<evidence type="ECO:0000256" key="1">
    <source>
        <dbReference type="ARBA" id="ARBA00004651"/>
    </source>
</evidence>
<evidence type="ECO:0000313" key="8">
    <source>
        <dbReference type="EMBL" id="SMD06799.1"/>
    </source>
</evidence>
<evidence type="ECO:0000256" key="5">
    <source>
        <dbReference type="ARBA" id="ARBA00022989"/>
    </source>
</evidence>
<proteinExistence type="predicted"/>
<keyword evidence="4 7" id="KW-0812">Transmembrane</keyword>
<feature type="transmembrane region" description="Helical" evidence="7">
    <location>
        <begin position="445"/>
        <end position="463"/>
    </location>
</feature>
<dbReference type="EMBL" id="FWXR01000023">
    <property type="protein sequence ID" value="SMD06799.1"/>
    <property type="molecule type" value="Genomic_DNA"/>
</dbReference>
<keyword evidence="3" id="KW-1003">Cell membrane</keyword>
<evidence type="ECO:0000256" key="2">
    <source>
        <dbReference type="ARBA" id="ARBA00022448"/>
    </source>
</evidence>
<name>A0A1W2EAJ6_9HYPH</name>
<feature type="transmembrane region" description="Helical" evidence="7">
    <location>
        <begin position="155"/>
        <end position="181"/>
    </location>
</feature>
<feature type="transmembrane region" description="Helical" evidence="7">
    <location>
        <begin position="41"/>
        <end position="69"/>
    </location>
</feature>
<keyword evidence="2" id="KW-0813">Transport</keyword>
<dbReference type="RefSeq" id="WP_084412090.1">
    <property type="nucleotide sequence ID" value="NZ_FWXR01000023.1"/>
</dbReference>
<feature type="transmembrane region" description="Helical" evidence="7">
    <location>
        <begin position="131"/>
        <end position="149"/>
    </location>
</feature>
<feature type="transmembrane region" description="Helical" evidence="7">
    <location>
        <begin position="415"/>
        <end position="433"/>
    </location>
</feature>